<dbReference type="Gene3D" id="3.40.640.10">
    <property type="entry name" value="Type I PLP-dependent aspartate aminotransferase-like (Major domain)"/>
    <property type="match status" value="1"/>
</dbReference>
<reference evidence="7" key="1">
    <citation type="submission" date="2018-05" db="EMBL/GenBank/DDBJ databases">
        <authorList>
            <person name="Lanie J.A."/>
            <person name="Ng W.-L."/>
            <person name="Kazmierczak K.M."/>
            <person name="Andrzejewski T.M."/>
            <person name="Davidsen T.M."/>
            <person name="Wayne K.J."/>
            <person name="Tettelin H."/>
            <person name="Glass J.I."/>
            <person name="Rusch D."/>
            <person name="Podicherti R."/>
            <person name="Tsui H.-C.T."/>
            <person name="Winkler M.E."/>
        </authorList>
    </citation>
    <scope>NUCLEOTIDE SEQUENCE</scope>
</reference>
<keyword evidence="5" id="KW-0663">Pyridoxal phosphate</keyword>
<evidence type="ECO:0000256" key="1">
    <source>
        <dbReference type="ARBA" id="ARBA00001933"/>
    </source>
</evidence>
<dbReference type="GO" id="GO:0030170">
    <property type="term" value="F:pyridoxal phosphate binding"/>
    <property type="evidence" value="ECO:0007669"/>
    <property type="project" value="InterPro"/>
</dbReference>
<organism evidence="7">
    <name type="scientific">marine metagenome</name>
    <dbReference type="NCBI Taxonomy" id="408172"/>
    <lineage>
        <taxon>unclassified sequences</taxon>
        <taxon>metagenomes</taxon>
        <taxon>ecological metagenomes</taxon>
    </lineage>
</organism>
<evidence type="ECO:0000256" key="5">
    <source>
        <dbReference type="ARBA" id="ARBA00022898"/>
    </source>
</evidence>
<dbReference type="PROSITE" id="PS00105">
    <property type="entry name" value="AA_TRANSFER_CLASS_1"/>
    <property type="match status" value="1"/>
</dbReference>
<dbReference type="GO" id="GO:0006520">
    <property type="term" value="P:amino acid metabolic process"/>
    <property type="evidence" value="ECO:0007669"/>
    <property type="project" value="InterPro"/>
</dbReference>
<dbReference type="InterPro" id="IPR015422">
    <property type="entry name" value="PyrdxlP-dep_Trfase_small"/>
</dbReference>
<keyword evidence="4" id="KW-0808">Transferase</keyword>
<dbReference type="InterPro" id="IPR050596">
    <property type="entry name" value="AspAT/PAT-like"/>
</dbReference>
<accession>A0A381N7B5</accession>
<evidence type="ECO:0000256" key="4">
    <source>
        <dbReference type="ARBA" id="ARBA00022679"/>
    </source>
</evidence>
<dbReference type="CDD" id="cd00609">
    <property type="entry name" value="AAT_like"/>
    <property type="match status" value="1"/>
</dbReference>
<dbReference type="Pfam" id="PF00155">
    <property type="entry name" value="Aminotran_1_2"/>
    <property type="match status" value="1"/>
</dbReference>
<evidence type="ECO:0000259" key="6">
    <source>
        <dbReference type="Pfam" id="PF00155"/>
    </source>
</evidence>
<dbReference type="EMBL" id="UINC01000166">
    <property type="protein sequence ID" value="SUZ50377.1"/>
    <property type="molecule type" value="Genomic_DNA"/>
</dbReference>
<dbReference type="InterPro" id="IPR004838">
    <property type="entry name" value="NHTrfase_class1_PyrdxlP-BS"/>
</dbReference>
<protein>
    <recommendedName>
        <fullName evidence="6">Aminotransferase class I/classII large domain-containing protein</fullName>
    </recommendedName>
</protein>
<dbReference type="PANTHER" id="PTHR46383:SF1">
    <property type="entry name" value="ASPARTATE AMINOTRANSFERASE"/>
    <property type="match status" value="1"/>
</dbReference>
<comment type="cofactor">
    <cofactor evidence="1">
        <name>pyridoxal 5'-phosphate</name>
        <dbReference type="ChEBI" id="CHEBI:597326"/>
    </cofactor>
</comment>
<dbReference type="AlphaFoldDB" id="A0A381N7B5"/>
<comment type="similarity">
    <text evidence="2">Belongs to the class-I pyridoxal-phosphate-dependent aminotransferase family.</text>
</comment>
<dbReference type="GO" id="GO:0008483">
    <property type="term" value="F:transaminase activity"/>
    <property type="evidence" value="ECO:0007669"/>
    <property type="project" value="UniProtKB-KW"/>
</dbReference>
<dbReference type="InterPro" id="IPR015424">
    <property type="entry name" value="PyrdxlP-dep_Trfase"/>
</dbReference>
<feature type="domain" description="Aminotransferase class I/classII large" evidence="6">
    <location>
        <begin position="37"/>
        <end position="378"/>
    </location>
</feature>
<dbReference type="SUPFAM" id="SSF53383">
    <property type="entry name" value="PLP-dependent transferases"/>
    <property type="match status" value="1"/>
</dbReference>
<evidence type="ECO:0000313" key="7">
    <source>
        <dbReference type="EMBL" id="SUZ50377.1"/>
    </source>
</evidence>
<proteinExistence type="inferred from homology"/>
<gene>
    <name evidence="7" type="ORF">METZ01_LOCUS3231</name>
</gene>
<dbReference type="InterPro" id="IPR004839">
    <property type="entry name" value="Aminotransferase_I/II_large"/>
</dbReference>
<evidence type="ECO:0000256" key="3">
    <source>
        <dbReference type="ARBA" id="ARBA00022576"/>
    </source>
</evidence>
<dbReference type="InterPro" id="IPR015421">
    <property type="entry name" value="PyrdxlP-dep_Trfase_major"/>
</dbReference>
<evidence type="ECO:0000256" key="2">
    <source>
        <dbReference type="ARBA" id="ARBA00007441"/>
    </source>
</evidence>
<sequence length="421" mass="46991">MQPVINDQISTLKESATLFINQRAIKLRSEGQNICHLGFGESPFPVPEPMQIALRENAHRKQYISGYGLPELRKAVAGLFNNKFGYNYSFENIFIGPGSKELIFQLVYLLEGPLMVPAPSWVSYGPQAKIRSKTFITIPTDRKNCYRLQAEELEKTCTRQKSPQKLLILNNPNNPTGSVHSPDELQDLAEVCRKHGVIVISDEIYALTNFGDQPFSGIANFFAEGTITTSGISKAYSAGGWRLGFAMIPNELAEIVPPLSAFVSETFSCVSAPVQYGALPGFENYESVRNHVERCRDIHGAAGHFLHQRFTEIGLNCPKPQGAFYLFPDFENFSDILNSRGINTSEELSKRLLEDTGVALLPGSDFYMPDDFLGVRVASVDYDGAQVLRDFPAKDQLTPEVYTSLFPILAEACERIEEWLR</sequence>
<dbReference type="Gene3D" id="3.90.1150.10">
    <property type="entry name" value="Aspartate Aminotransferase, domain 1"/>
    <property type="match status" value="1"/>
</dbReference>
<keyword evidence="3" id="KW-0032">Aminotransferase</keyword>
<name>A0A381N7B5_9ZZZZ</name>
<dbReference type="PANTHER" id="PTHR46383">
    <property type="entry name" value="ASPARTATE AMINOTRANSFERASE"/>
    <property type="match status" value="1"/>
</dbReference>